<dbReference type="GO" id="GO:0004352">
    <property type="term" value="F:glutamate dehydrogenase (NAD+) activity"/>
    <property type="evidence" value="ECO:0007669"/>
    <property type="project" value="TreeGrafter"/>
</dbReference>
<dbReference type="PROSITE" id="PS00074">
    <property type="entry name" value="GLFV_DEHYDROGENASE"/>
    <property type="match status" value="1"/>
</dbReference>
<comment type="catalytic activity">
    <reaction evidence="3">
        <text>L-glutamate + NAD(+) + H2O = 2-oxoglutarate + NH4(+) + NADH + H(+)</text>
        <dbReference type="Rhea" id="RHEA:15133"/>
        <dbReference type="ChEBI" id="CHEBI:15377"/>
        <dbReference type="ChEBI" id="CHEBI:15378"/>
        <dbReference type="ChEBI" id="CHEBI:16810"/>
        <dbReference type="ChEBI" id="CHEBI:28938"/>
        <dbReference type="ChEBI" id="CHEBI:29985"/>
        <dbReference type="ChEBI" id="CHEBI:57540"/>
        <dbReference type="ChEBI" id="CHEBI:57945"/>
        <dbReference type="EC" id="1.4.1.3"/>
    </reaction>
</comment>
<keyword evidence="7" id="KW-0547">Nucleotide-binding</keyword>
<gene>
    <name evidence="11" type="ORF">pdam_00003222</name>
</gene>
<proteinExistence type="inferred from homology"/>
<evidence type="ECO:0000256" key="9">
    <source>
        <dbReference type="RuleBase" id="RU004417"/>
    </source>
</evidence>
<dbReference type="SUPFAM" id="SSF53223">
    <property type="entry name" value="Aminoacid dehydrogenase-like, N-terminal domain"/>
    <property type="match status" value="1"/>
</dbReference>
<dbReference type="PANTHER" id="PTHR11606">
    <property type="entry name" value="GLUTAMATE DEHYDROGENASE"/>
    <property type="match status" value="1"/>
</dbReference>
<dbReference type="InterPro" id="IPR036291">
    <property type="entry name" value="NAD(P)-bd_dom_sf"/>
</dbReference>
<name>A0A3M6TI71_POCDA</name>
<feature type="binding site" evidence="7">
    <location>
        <position position="151"/>
    </location>
    <ligand>
        <name>substrate</name>
    </ligand>
</feature>
<dbReference type="OrthoDB" id="6718861at2759"/>
<sequence>MFGLQCVSSLRGAFARSKKCLPAVQNAVEKMSTSSDPKDPSFTQMCEGFFENARVYVEHRLLTKPDPPGYRPEKFEDKQHRIKGTLDVMKPCADVLSVMFPIRRDNGAFELIQGYRAQHSHHRTPCKGGIRYSDDVDIDEVQALATLMTYKCAVVDVPFGGAKGGIKINPSKYSQPELERITRRFTVELAKKNFIGPGLDVPAPDMGTGEREMSWIADSFDMTLGYGNMNAYACVTGKPIHLGGIHGRVSATGRGVYHGIENFISSEPGLQGETFIVQELGVLGSWRQMEISSMQMELILKNFRTKNWTIMAQLKMTEENLLEAECDTLVPAANEKQITLKNSHNIKAFKVIAEGANGPTTPEAEKVLTENKKLVIPDFYLNAGGVTVSYFEWLKNINHVSFGRLTWKYEKEANFNILGSVQESLYNHFKEAIPIKPSAEFLQKIAGANEKDIVHSGLEFTMERSAKGANEKDIVHSGLEFTMERSAKQIMHCASEYELGLDIRTAAYIVSMEKVYNTYTVAGFTFT</sequence>
<dbReference type="Gene3D" id="3.40.50.10860">
    <property type="entry name" value="Leucine Dehydrogenase, chain A, domain 1"/>
    <property type="match status" value="1"/>
</dbReference>
<keyword evidence="2 5" id="KW-0560">Oxidoreductase</keyword>
<dbReference type="AlphaFoldDB" id="A0A3M6TI71"/>
<dbReference type="Proteomes" id="UP000275408">
    <property type="component" value="Unassembled WGS sequence"/>
</dbReference>
<feature type="domain" description="Glutamate/phenylalanine/leucine/valine/L-tryptophan dehydrogenase C-terminal" evidence="10">
    <location>
        <begin position="245"/>
        <end position="523"/>
    </location>
</feature>
<dbReference type="InterPro" id="IPR033524">
    <property type="entry name" value="Glu/Leu/Phe/Val_DH_AS"/>
</dbReference>
<dbReference type="InterPro" id="IPR006097">
    <property type="entry name" value="Glu/Leu/Phe/Val/Trp_DH_dimer"/>
</dbReference>
<evidence type="ECO:0000256" key="8">
    <source>
        <dbReference type="PIRSR" id="PIRSR000185-3"/>
    </source>
</evidence>
<evidence type="ECO:0000256" key="3">
    <source>
        <dbReference type="ARBA" id="ARBA00047867"/>
    </source>
</evidence>
<evidence type="ECO:0000313" key="11">
    <source>
        <dbReference type="EMBL" id="RMX41117.1"/>
    </source>
</evidence>
<evidence type="ECO:0000256" key="6">
    <source>
        <dbReference type="PIRSR" id="PIRSR000185-1"/>
    </source>
</evidence>
<feature type="binding site" evidence="7">
    <location>
        <position position="127"/>
    </location>
    <ligand>
        <name>substrate</name>
    </ligand>
</feature>
<evidence type="ECO:0000256" key="5">
    <source>
        <dbReference type="PIRNR" id="PIRNR000185"/>
    </source>
</evidence>
<comment type="catalytic activity">
    <reaction evidence="4">
        <text>L-glutamate + NADP(+) + H2O = 2-oxoglutarate + NH4(+) + NADPH + H(+)</text>
        <dbReference type="Rhea" id="RHEA:11612"/>
        <dbReference type="ChEBI" id="CHEBI:15377"/>
        <dbReference type="ChEBI" id="CHEBI:15378"/>
        <dbReference type="ChEBI" id="CHEBI:16810"/>
        <dbReference type="ChEBI" id="CHEBI:28938"/>
        <dbReference type="ChEBI" id="CHEBI:29985"/>
        <dbReference type="ChEBI" id="CHEBI:57783"/>
        <dbReference type="ChEBI" id="CHEBI:58349"/>
        <dbReference type="EC" id="1.4.1.3"/>
    </reaction>
</comment>
<dbReference type="InterPro" id="IPR014362">
    <property type="entry name" value="Glu_DH"/>
</dbReference>
<evidence type="ECO:0000256" key="1">
    <source>
        <dbReference type="ARBA" id="ARBA00006382"/>
    </source>
</evidence>
<dbReference type="PIRSF" id="PIRSF000185">
    <property type="entry name" value="Glu_DH"/>
    <property type="match status" value="1"/>
</dbReference>
<reference evidence="11 12" key="1">
    <citation type="journal article" date="2018" name="Sci. Rep.">
        <title>Comparative analysis of the Pocillopora damicornis genome highlights role of immune system in coral evolution.</title>
        <authorList>
            <person name="Cunning R."/>
            <person name="Bay R.A."/>
            <person name="Gillette P."/>
            <person name="Baker A.C."/>
            <person name="Traylor-Knowles N."/>
        </authorList>
    </citation>
    <scope>NUCLEOTIDE SEQUENCE [LARGE SCALE GENOMIC DNA]</scope>
    <source>
        <strain evidence="11">RSMAS</strain>
        <tissue evidence="11">Whole animal</tissue>
    </source>
</reference>
<dbReference type="GO" id="GO:0006538">
    <property type="term" value="P:L-glutamate catabolic process"/>
    <property type="evidence" value="ECO:0007669"/>
    <property type="project" value="TreeGrafter"/>
</dbReference>
<feature type="active site" description="Proton donor" evidence="6">
    <location>
        <position position="163"/>
    </location>
</feature>
<protein>
    <recommendedName>
        <fullName evidence="5">Glutamate dehydrogenase</fullName>
    </recommendedName>
</protein>
<dbReference type="SUPFAM" id="SSF51735">
    <property type="entry name" value="NAD(P)-binding Rossmann-fold domains"/>
    <property type="match status" value="1"/>
</dbReference>
<dbReference type="GO" id="GO:0000166">
    <property type="term" value="F:nucleotide binding"/>
    <property type="evidence" value="ECO:0007669"/>
    <property type="project" value="UniProtKB-KW"/>
</dbReference>
<dbReference type="GO" id="GO:0005739">
    <property type="term" value="C:mitochondrion"/>
    <property type="evidence" value="ECO:0007669"/>
    <property type="project" value="TreeGrafter"/>
</dbReference>
<dbReference type="EMBL" id="RCHS01003527">
    <property type="protein sequence ID" value="RMX41117.1"/>
    <property type="molecule type" value="Genomic_DNA"/>
</dbReference>
<dbReference type="InterPro" id="IPR006096">
    <property type="entry name" value="Glu/Leu/Phe/Val/Trp_DH_C"/>
</dbReference>
<dbReference type="Gene3D" id="3.40.50.720">
    <property type="entry name" value="NAD(P)-binding Rossmann-like Domain"/>
    <property type="match status" value="2"/>
</dbReference>
<organism evidence="11 12">
    <name type="scientific">Pocillopora damicornis</name>
    <name type="common">Cauliflower coral</name>
    <name type="synonym">Millepora damicornis</name>
    <dbReference type="NCBI Taxonomy" id="46731"/>
    <lineage>
        <taxon>Eukaryota</taxon>
        <taxon>Metazoa</taxon>
        <taxon>Cnidaria</taxon>
        <taxon>Anthozoa</taxon>
        <taxon>Hexacorallia</taxon>
        <taxon>Scleractinia</taxon>
        <taxon>Astrocoeniina</taxon>
        <taxon>Pocilloporidae</taxon>
        <taxon>Pocillopora</taxon>
    </lineage>
</organism>
<dbReference type="Gene3D" id="1.10.287.140">
    <property type="match status" value="1"/>
</dbReference>
<dbReference type="Pfam" id="PF00208">
    <property type="entry name" value="ELFV_dehydrog"/>
    <property type="match status" value="1"/>
</dbReference>
<evidence type="ECO:0000256" key="7">
    <source>
        <dbReference type="PIRSR" id="PIRSR000185-2"/>
    </source>
</evidence>
<comment type="caution">
    <text evidence="11">The sequence shown here is derived from an EMBL/GenBank/DDBJ whole genome shotgun (WGS) entry which is preliminary data.</text>
</comment>
<keyword evidence="12" id="KW-1185">Reference proteome</keyword>
<dbReference type="STRING" id="46731.A0A3M6TI71"/>
<dbReference type="InterPro" id="IPR046346">
    <property type="entry name" value="Aminoacid_DH-like_N_sf"/>
</dbReference>
<dbReference type="Pfam" id="PF02812">
    <property type="entry name" value="ELFV_dehydrog_N"/>
    <property type="match status" value="1"/>
</dbReference>
<feature type="binding site" evidence="7">
    <location>
        <position position="389"/>
    </location>
    <ligand>
        <name>substrate</name>
    </ligand>
</feature>
<evidence type="ECO:0000313" key="12">
    <source>
        <dbReference type="Proteomes" id="UP000275408"/>
    </source>
</evidence>
<comment type="similarity">
    <text evidence="1 5 9">Belongs to the Glu/Leu/Phe/Val dehydrogenases family.</text>
</comment>
<feature type="binding site" evidence="7">
    <location>
        <position position="252"/>
    </location>
    <ligand>
        <name>NAD(+)</name>
        <dbReference type="ChEBI" id="CHEBI:57540"/>
    </ligand>
</feature>
<evidence type="ECO:0000259" key="10">
    <source>
        <dbReference type="SMART" id="SM00839"/>
    </source>
</evidence>
<accession>A0A3M6TI71</accession>
<feature type="site" description="Important for catalysis" evidence="8">
    <location>
        <position position="205"/>
    </location>
</feature>
<dbReference type="PRINTS" id="PR00082">
    <property type="entry name" value="GLFDHDRGNASE"/>
</dbReference>
<dbReference type="InterPro" id="IPR006095">
    <property type="entry name" value="Glu/Leu/Phe/Val/Trp_DH"/>
</dbReference>
<evidence type="ECO:0000256" key="2">
    <source>
        <dbReference type="ARBA" id="ARBA00023002"/>
    </source>
</evidence>
<keyword evidence="7" id="KW-0520">NAD</keyword>
<evidence type="ECO:0000256" key="4">
    <source>
        <dbReference type="ARBA" id="ARBA00048577"/>
    </source>
</evidence>
<dbReference type="SMART" id="SM00839">
    <property type="entry name" value="ELFV_dehydrog"/>
    <property type="match status" value="1"/>
</dbReference>
<dbReference type="PANTHER" id="PTHR11606:SF13">
    <property type="entry name" value="GLUTAMATE DEHYDROGENASE 1, MITOCHONDRIAL"/>
    <property type="match status" value="1"/>
</dbReference>